<dbReference type="EC" id="2.8.1.9" evidence="4"/>
<dbReference type="EMBL" id="KK853581">
    <property type="protein sequence ID" value="KDR06527.1"/>
    <property type="molecule type" value="Genomic_DNA"/>
</dbReference>
<accession>A0A067QFV3</accession>
<dbReference type="SUPFAM" id="SSF141673">
    <property type="entry name" value="MOSC N-terminal domain-like"/>
    <property type="match status" value="1"/>
</dbReference>
<dbReference type="STRING" id="136037.A0A067QFV3"/>
<evidence type="ECO:0000256" key="2">
    <source>
        <dbReference type="ARBA" id="ARBA00022898"/>
    </source>
</evidence>
<feature type="active site" evidence="4">
    <location>
        <position position="428"/>
    </location>
</feature>
<dbReference type="GO" id="GO:0030151">
    <property type="term" value="F:molybdenum ion binding"/>
    <property type="evidence" value="ECO:0007669"/>
    <property type="project" value="UniProtKB-UniRule"/>
</dbReference>
<evidence type="ECO:0000256" key="4">
    <source>
        <dbReference type="HAMAP-Rule" id="MF_03050"/>
    </source>
</evidence>
<dbReference type="eggNOG" id="KOG2142">
    <property type="taxonomic scope" value="Eukaryota"/>
</dbReference>
<evidence type="ECO:0000256" key="1">
    <source>
        <dbReference type="ARBA" id="ARBA00022679"/>
    </source>
</evidence>
<protein>
    <recommendedName>
        <fullName evidence="4">Molybdenum cofactor sulfurase</fullName>
        <shortName evidence="4">MCS</shortName>
        <shortName evidence="4">MOS</shortName>
        <shortName evidence="4">MoCo sulfurase</shortName>
        <ecNumber evidence="4">2.8.1.9</ecNumber>
    </recommendedName>
    <alternativeName>
        <fullName evidence="4">Molybdenum cofactor sulfurtransferase</fullName>
    </alternativeName>
    <alternativeName>
        <fullName evidence="4">Protein maroon-like</fullName>
        <shortName evidence="4">Ma-l</shortName>
    </alternativeName>
</protein>
<dbReference type="GO" id="GO:0006777">
    <property type="term" value="P:Mo-molybdopterin cofactor biosynthetic process"/>
    <property type="evidence" value="ECO:0007669"/>
    <property type="project" value="UniProtKB-UniRule"/>
</dbReference>
<dbReference type="FunCoup" id="A0A067QFV3">
    <property type="interactions" value="128"/>
</dbReference>
<dbReference type="InterPro" id="IPR015424">
    <property type="entry name" value="PyrdxlP-dep_Trfase"/>
</dbReference>
<feature type="modified residue" description="N6-(pyridoxal phosphate)lysine" evidence="4">
    <location>
        <position position="268"/>
    </location>
</feature>
<dbReference type="InterPro" id="IPR028886">
    <property type="entry name" value="MoCo_sulfurase"/>
</dbReference>
<keyword evidence="1 4" id="KW-0808">Transferase</keyword>
<dbReference type="OMA" id="PCTRCQM"/>
<dbReference type="GO" id="GO:0008265">
    <property type="term" value="F:molybdenum cofactor sulfurtransferase activity"/>
    <property type="evidence" value="ECO:0007669"/>
    <property type="project" value="UniProtKB-UniRule"/>
</dbReference>
<dbReference type="PANTHER" id="PTHR14237">
    <property type="entry name" value="MOLYBDOPTERIN COFACTOR SULFURASE MOSC"/>
    <property type="match status" value="1"/>
</dbReference>
<dbReference type="SUPFAM" id="SSF50800">
    <property type="entry name" value="PK beta-barrel domain-like"/>
    <property type="match status" value="1"/>
</dbReference>
<dbReference type="Gene3D" id="3.90.1150.10">
    <property type="entry name" value="Aspartate Aminotransferase, domain 1"/>
    <property type="match status" value="1"/>
</dbReference>
<comment type="catalytic activity">
    <reaction evidence="4">
        <text>Mo-molybdopterin + L-cysteine + AH2 = thio-Mo-molybdopterin + L-alanine + A + H2O</text>
        <dbReference type="Rhea" id="RHEA:42636"/>
        <dbReference type="ChEBI" id="CHEBI:13193"/>
        <dbReference type="ChEBI" id="CHEBI:15377"/>
        <dbReference type="ChEBI" id="CHEBI:17499"/>
        <dbReference type="ChEBI" id="CHEBI:35235"/>
        <dbReference type="ChEBI" id="CHEBI:57972"/>
        <dbReference type="ChEBI" id="CHEBI:71302"/>
        <dbReference type="ChEBI" id="CHEBI:82685"/>
        <dbReference type="EC" id="2.8.1.9"/>
    </reaction>
</comment>
<dbReference type="InParanoid" id="A0A067QFV3"/>
<evidence type="ECO:0000259" key="5">
    <source>
        <dbReference type="PROSITE" id="PS51340"/>
    </source>
</evidence>
<dbReference type="GO" id="GO:0016829">
    <property type="term" value="F:lyase activity"/>
    <property type="evidence" value="ECO:0007669"/>
    <property type="project" value="UniProtKB-UniRule"/>
</dbReference>
<dbReference type="Pfam" id="PF03476">
    <property type="entry name" value="MOSC_N"/>
    <property type="match status" value="1"/>
</dbReference>
<comment type="function">
    <text evidence="4">Sulfurates the molybdenum cofactor. Sulfation of molybdenum is essential for xanthine dehydrogenase (XDH) and aldehyde oxidase (ADO) enzymes in which molybdenum cofactor is liganded by 1 oxygen and 1 sulfur atom in active form.</text>
</comment>
<comment type="similarity">
    <text evidence="4">Belongs to the class-V pyridoxal-phosphate-dependent aminotransferase family. MOCOS subfamily.</text>
</comment>
<dbReference type="Proteomes" id="UP000027135">
    <property type="component" value="Unassembled WGS sequence"/>
</dbReference>
<dbReference type="InterPro" id="IPR011037">
    <property type="entry name" value="Pyrv_Knase-like_insert_dom_sf"/>
</dbReference>
<keyword evidence="3 4" id="KW-0501">Molybdenum cofactor biosynthesis</keyword>
<dbReference type="GO" id="GO:0030170">
    <property type="term" value="F:pyridoxal phosphate binding"/>
    <property type="evidence" value="ECO:0007669"/>
    <property type="project" value="UniProtKB-UniRule"/>
</dbReference>
<proteinExistence type="inferred from homology"/>
<dbReference type="InterPro" id="IPR005302">
    <property type="entry name" value="MoCF_Sase_C"/>
</dbReference>
<gene>
    <name evidence="4" type="primary">mal</name>
    <name evidence="6" type="ORF">L798_03490</name>
</gene>
<organism evidence="6 7">
    <name type="scientific">Zootermopsis nevadensis</name>
    <name type="common">Dampwood termite</name>
    <dbReference type="NCBI Taxonomy" id="136037"/>
    <lineage>
        <taxon>Eukaryota</taxon>
        <taxon>Metazoa</taxon>
        <taxon>Ecdysozoa</taxon>
        <taxon>Arthropoda</taxon>
        <taxon>Hexapoda</taxon>
        <taxon>Insecta</taxon>
        <taxon>Pterygota</taxon>
        <taxon>Neoptera</taxon>
        <taxon>Polyneoptera</taxon>
        <taxon>Dictyoptera</taxon>
        <taxon>Blattodea</taxon>
        <taxon>Blattoidea</taxon>
        <taxon>Termitoidae</taxon>
        <taxon>Termopsidae</taxon>
        <taxon>Zootermopsis</taxon>
    </lineage>
</organism>
<evidence type="ECO:0000313" key="6">
    <source>
        <dbReference type="EMBL" id="KDR06527.1"/>
    </source>
</evidence>
<reference evidence="6 7" key="1">
    <citation type="journal article" date="2014" name="Nat. Commun.">
        <title>Molecular traces of alternative social organization in a termite genome.</title>
        <authorList>
            <person name="Terrapon N."/>
            <person name="Li C."/>
            <person name="Robertson H.M."/>
            <person name="Ji L."/>
            <person name="Meng X."/>
            <person name="Booth W."/>
            <person name="Chen Z."/>
            <person name="Childers C.P."/>
            <person name="Glastad K.M."/>
            <person name="Gokhale K."/>
            <person name="Gowin J."/>
            <person name="Gronenberg W."/>
            <person name="Hermansen R.A."/>
            <person name="Hu H."/>
            <person name="Hunt B.G."/>
            <person name="Huylmans A.K."/>
            <person name="Khalil S.M."/>
            <person name="Mitchell R.D."/>
            <person name="Munoz-Torres M.C."/>
            <person name="Mustard J.A."/>
            <person name="Pan H."/>
            <person name="Reese J.T."/>
            <person name="Scharf M.E."/>
            <person name="Sun F."/>
            <person name="Vogel H."/>
            <person name="Xiao J."/>
            <person name="Yang W."/>
            <person name="Yang Z."/>
            <person name="Yang Z."/>
            <person name="Zhou J."/>
            <person name="Zhu J."/>
            <person name="Brent C.S."/>
            <person name="Elsik C.G."/>
            <person name="Goodisman M.A."/>
            <person name="Liberles D.A."/>
            <person name="Roe R.M."/>
            <person name="Vargo E.L."/>
            <person name="Vilcinskas A."/>
            <person name="Wang J."/>
            <person name="Bornberg-Bauer E."/>
            <person name="Korb J."/>
            <person name="Zhang G."/>
            <person name="Liebig J."/>
        </authorList>
    </citation>
    <scope>NUCLEOTIDE SEQUENCE [LARGE SCALE GENOMIC DNA]</scope>
    <source>
        <tissue evidence="6">Whole organism</tissue>
    </source>
</reference>
<feature type="domain" description="MOSC" evidence="5">
    <location>
        <begin position="712"/>
        <end position="865"/>
    </location>
</feature>
<keyword evidence="2 4" id="KW-0663">Pyridoxal phosphate</keyword>
<dbReference type="Pfam" id="PF00266">
    <property type="entry name" value="Aminotran_5"/>
    <property type="match status" value="2"/>
</dbReference>
<evidence type="ECO:0000256" key="3">
    <source>
        <dbReference type="ARBA" id="ARBA00023150"/>
    </source>
</evidence>
<evidence type="ECO:0000313" key="7">
    <source>
        <dbReference type="Proteomes" id="UP000027135"/>
    </source>
</evidence>
<dbReference type="InterPro" id="IPR015421">
    <property type="entry name" value="PyrdxlP-dep_Trfase_major"/>
</dbReference>
<dbReference type="Gene3D" id="3.40.640.10">
    <property type="entry name" value="Type I PLP-dependent aspartate aminotransferase-like (Major domain)"/>
    <property type="match status" value="1"/>
</dbReference>
<dbReference type="AlphaFoldDB" id="A0A067QFV3"/>
<dbReference type="PROSITE" id="PS51340">
    <property type="entry name" value="MOSC"/>
    <property type="match status" value="1"/>
</dbReference>
<comment type="cofactor">
    <cofactor evidence="4">
        <name>pyridoxal 5'-phosphate</name>
        <dbReference type="ChEBI" id="CHEBI:597326"/>
    </cofactor>
</comment>
<dbReference type="HAMAP" id="MF_03050">
    <property type="entry name" value="MOCOS"/>
    <property type="match status" value="1"/>
</dbReference>
<dbReference type="OrthoDB" id="420046at2759"/>
<dbReference type="SUPFAM" id="SSF53383">
    <property type="entry name" value="PLP-dependent transferases"/>
    <property type="match status" value="1"/>
</dbReference>
<dbReference type="PANTHER" id="PTHR14237:SF80">
    <property type="entry name" value="MOLYBDENUM COFACTOR SULFURASE"/>
    <property type="match status" value="1"/>
</dbReference>
<dbReference type="InterPro" id="IPR000192">
    <property type="entry name" value="Aminotrans_V_dom"/>
</dbReference>
<dbReference type="Pfam" id="PF03473">
    <property type="entry name" value="MOSC"/>
    <property type="match status" value="1"/>
</dbReference>
<dbReference type="InterPro" id="IPR015422">
    <property type="entry name" value="PyrdxlP-dep_Trfase_small"/>
</dbReference>
<keyword evidence="7" id="KW-1185">Reference proteome</keyword>
<name>A0A067QFV3_ZOONE</name>
<sequence length="869" mass="97108">MFSQEKQERISKEFSRLKGMCYLDHVGATLYAESQIKAIAEDLCENVYGNPHSLSISSRYSTDVIDQIRYRVLQHFNTDLNDYSIIFTSGATHALKLVAESFDWTDNSTKNDKSVPNQINYTKKGTNRCGAENDSYSHGRHAGTFVYLQDNHTSVLGMREVAKKHGANVCCLSYEEAFQCFLDCGCSDFTSVFDGNSLFVYPAQCNYSGVKYPLSWVSKVQNGALNYKSTHSRQSKWFCLLDAASFVSTSVLDLSQVQPDFVCLSFYKIFGYPTGLGALLVKNSSSYVLEKCYFGGGTVLLSLSSQCEHIPRPALSDRFEDGTIPFLSIAALRHGFCSLKQLTGDMASVMLHTFSLARYLFQFLLTLHHSNGSPAAILYCDTTYEDASTQGNVVNFNMLRPNGAYVGFIEVLNVANLNGIQLRTGCFCNPGACQRHLKLSDDDLRSQFQAGHICGDDKDLVNGQPTGSVRVSFGYMTTKNDVDKLINVLTSYFVHGSPVRKLPAWWPAFQQAYKQKFQPARRKHDGLLNVDRMKSPAILHGVPDIKIQAPIKSQTNASSLETSSVSNYGQQNTMSDGNSIALTCIYVYPVKSCGAVRMESWYIGLRGLLYDREWMVVTPAGVCLTQKQDAKLCLIQPNVDLSSRSLILQFPEMPPISVPLDDPKNHNDGRVEASLCQSKVCGDRVQGWDCGDDVASWLCDALGRQGLRLIRQWNSDSRVSKEKMKSRGQDSNQKSVLSLSNQAQFLLVNKSSVQWLSDQIDWEQSDCDKESLLERFRSNLVIQGLKPFEENEWTHFQIGRVKFQSEGPCTRCQMVCIDQSTGVKTREPLRTLAAAFLGKMKFGVYLSRVAEGNVRISVGDEVIDHFTFN</sequence>
<dbReference type="InterPro" id="IPR005303">
    <property type="entry name" value="MOCOS_middle"/>
</dbReference>